<dbReference type="AlphaFoldDB" id="A0AA38GV65"/>
<sequence>MLGTSLQFGRSGGHGGKQFNDPHIESRQSNARRPRSGFSEGQFYQHPNKRAAERAVEVEHRTVTADSCCRSEKKACCNLDRFLESTTPTVPLQYLPKTITKGWRASEAKCVPFFTLGDLWESFNEWSAYGAGVPIVLNGSDTVIQYYVPFLSAIQLYTRSSRPTFCTRRPGEESDISDTSSEGSSDGEVERDLKYGFIQRRNSRGLDFSSQEGFSSDDGEVSSCPCFQYFERAIPYSREPLADKISSLSKSIFPQLKTLRSVDLLPSSWLSVAWYPIYRIPTGPTLQHLAACFLTFHSLSTPLK</sequence>
<evidence type="ECO:0000313" key="3">
    <source>
        <dbReference type="Proteomes" id="UP000824469"/>
    </source>
</evidence>
<feature type="non-terminal residue" evidence="2">
    <location>
        <position position="1"/>
    </location>
</feature>
<reference evidence="2 3" key="1">
    <citation type="journal article" date="2021" name="Nat. Plants">
        <title>The Taxus genome provides insights into paclitaxel biosynthesis.</title>
        <authorList>
            <person name="Xiong X."/>
            <person name="Gou J."/>
            <person name="Liao Q."/>
            <person name="Li Y."/>
            <person name="Zhou Q."/>
            <person name="Bi G."/>
            <person name="Li C."/>
            <person name="Du R."/>
            <person name="Wang X."/>
            <person name="Sun T."/>
            <person name="Guo L."/>
            <person name="Liang H."/>
            <person name="Lu P."/>
            <person name="Wu Y."/>
            <person name="Zhang Z."/>
            <person name="Ro D.K."/>
            <person name="Shang Y."/>
            <person name="Huang S."/>
            <person name="Yan J."/>
        </authorList>
    </citation>
    <scope>NUCLEOTIDE SEQUENCE [LARGE SCALE GENOMIC DNA]</scope>
    <source>
        <strain evidence="2">Ta-2019</strain>
    </source>
</reference>
<dbReference type="InterPro" id="IPR008507">
    <property type="entry name" value="DUF789"/>
</dbReference>
<comment type="caution">
    <text evidence="2">The sequence shown here is derived from an EMBL/GenBank/DDBJ whole genome shotgun (WGS) entry which is preliminary data.</text>
</comment>
<evidence type="ECO:0000313" key="2">
    <source>
        <dbReference type="EMBL" id="KAH9327150.1"/>
    </source>
</evidence>
<dbReference type="EMBL" id="JAHRHJ020000002">
    <property type="protein sequence ID" value="KAH9327150.1"/>
    <property type="molecule type" value="Genomic_DNA"/>
</dbReference>
<dbReference type="PANTHER" id="PTHR31343:SF42">
    <property type="entry name" value="T15D22.8"/>
    <property type="match status" value="1"/>
</dbReference>
<evidence type="ECO:0000256" key="1">
    <source>
        <dbReference type="SAM" id="MobiDB-lite"/>
    </source>
</evidence>
<feature type="compositionally biased region" description="Low complexity" evidence="1">
    <location>
        <begin position="177"/>
        <end position="186"/>
    </location>
</feature>
<dbReference type="Pfam" id="PF05623">
    <property type="entry name" value="DUF789"/>
    <property type="match status" value="1"/>
</dbReference>
<accession>A0AA38GV65</accession>
<dbReference type="PANTHER" id="PTHR31343">
    <property type="entry name" value="T15D22.8"/>
    <property type="match status" value="1"/>
</dbReference>
<evidence type="ECO:0008006" key="4">
    <source>
        <dbReference type="Google" id="ProtNLM"/>
    </source>
</evidence>
<protein>
    <recommendedName>
        <fullName evidence="4">DUF789 family protein</fullName>
    </recommendedName>
</protein>
<proteinExistence type="predicted"/>
<feature type="region of interest" description="Disordered" evidence="1">
    <location>
        <begin position="167"/>
        <end position="189"/>
    </location>
</feature>
<dbReference type="OMA" id="CLLFEYF"/>
<name>A0AA38GV65_TAXCH</name>
<organism evidence="2 3">
    <name type="scientific">Taxus chinensis</name>
    <name type="common">Chinese yew</name>
    <name type="synonym">Taxus wallichiana var. chinensis</name>
    <dbReference type="NCBI Taxonomy" id="29808"/>
    <lineage>
        <taxon>Eukaryota</taxon>
        <taxon>Viridiplantae</taxon>
        <taxon>Streptophyta</taxon>
        <taxon>Embryophyta</taxon>
        <taxon>Tracheophyta</taxon>
        <taxon>Spermatophyta</taxon>
        <taxon>Pinopsida</taxon>
        <taxon>Pinidae</taxon>
        <taxon>Conifers II</taxon>
        <taxon>Cupressales</taxon>
        <taxon>Taxaceae</taxon>
        <taxon>Taxus</taxon>
    </lineage>
</organism>
<dbReference type="Proteomes" id="UP000824469">
    <property type="component" value="Unassembled WGS sequence"/>
</dbReference>
<feature type="region of interest" description="Disordered" evidence="1">
    <location>
        <begin position="1"/>
        <end position="44"/>
    </location>
</feature>
<keyword evidence="3" id="KW-1185">Reference proteome</keyword>
<gene>
    <name evidence="2" type="ORF">KI387_007328</name>
</gene>